<dbReference type="KEGG" id="fnk:E1750_00665"/>
<dbReference type="AlphaFoldDB" id="A0A4P6Y764"/>
<dbReference type="RefSeq" id="WP_133274899.1">
    <property type="nucleotide sequence ID" value="NZ_CP037933.1"/>
</dbReference>
<keyword evidence="2" id="KW-1185">Reference proteome</keyword>
<organism evidence="1 2">
    <name type="scientific">Flavobacterium nackdongense</name>
    <dbReference type="NCBI Taxonomy" id="2547394"/>
    <lineage>
        <taxon>Bacteria</taxon>
        <taxon>Pseudomonadati</taxon>
        <taxon>Bacteroidota</taxon>
        <taxon>Flavobacteriia</taxon>
        <taxon>Flavobacteriales</taxon>
        <taxon>Flavobacteriaceae</taxon>
        <taxon>Flavobacterium</taxon>
    </lineage>
</organism>
<accession>A0A4P6Y764</accession>
<protein>
    <submittedName>
        <fullName evidence="1">DUF4265 domain-containing protein</fullName>
    </submittedName>
</protein>
<name>A0A4P6Y764_9FLAO</name>
<evidence type="ECO:0000313" key="1">
    <source>
        <dbReference type="EMBL" id="QBN17368.1"/>
    </source>
</evidence>
<evidence type="ECO:0000313" key="2">
    <source>
        <dbReference type="Proteomes" id="UP000291124"/>
    </source>
</evidence>
<sequence length="159" mass="18714">MNDELNNFEKILFRYYSDVLEEEVVETMWAEIIDKENGIYKLDSIPFYGPQIATDDLFLAEYDELEERLVYKETIEYSGNSIIQVVILKDGFDKEIIRERLNLINCLSEGLNKKYFSVEITKNIDYSIVKALINEYVDLDIADFAEPYLSEKHKTDLLK</sequence>
<gene>
    <name evidence="1" type="ORF">E1750_00665</name>
</gene>
<dbReference type="InterPro" id="IPR025361">
    <property type="entry name" value="DUF4265"/>
</dbReference>
<dbReference type="EMBL" id="CP037933">
    <property type="protein sequence ID" value="QBN17368.1"/>
    <property type="molecule type" value="Genomic_DNA"/>
</dbReference>
<dbReference type="Proteomes" id="UP000291124">
    <property type="component" value="Chromosome"/>
</dbReference>
<reference evidence="2" key="1">
    <citation type="submission" date="2019-03" db="EMBL/GenBank/DDBJ databases">
        <title>Flavobacterium sp.</title>
        <authorList>
            <person name="Kim H."/>
        </authorList>
    </citation>
    <scope>NUCLEOTIDE SEQUENCE [LARGE SCALE GENOMIC DNA]</scope>
    <source>
        <strain evidence="2">GS13</strain>
    </source>
</reference>
<dbReference type="Pfam" id="PF14085">
    <property type="entry name" value="DUF4265"/>
    <property type="match status" value="1"/>
</dbReference>
<proteinExistence type="predicted"/>
<dbReference type="OrthoDB" id="1030945at2"/>